<dbReference type="Proteomes" id="UP000070444">
    <property type="component" value="Unassembled WGS sequence"/>
</dbReference>
<protein>
    <submittedName>
        <fullName evidence="3">Serine/arginine repetitive matrix 1-like protein</fullName>
    </submittedName>
</protein>
<dbReference type="STRING" id="796925.A0A137PHH8"/>
<evidence type="ECO:0000313" key="4">
    <source>
        <dbReference type="Proteomes" id="UP000070444"/>
    </source>
</evidence>
<dbReference type="OrthoDB" id="163257at2759"/>
<reference evidence="3 4" key="1">
    <citation type="journal article" date="2015" name="Genome Biol. Evol.">
        <title>Phylogenomic analyses indicate that early fungi evolved digesting cell walls of algal ancestors of land plants.</title>
        <authorList>
            <person name="Chang Y."/>
            <person name="Wang S."/>
            <person name="Sekimoto S."/>
            <person name="Aerts A.L."/>
            <person name="Choi C."/>
            <person name="Clum A."/>
            <person name="LaButti K.M."/>
            <person name="Lindquist E.A."/>
            <person name="Yee Ngan C."/>
            <person name="Ohm R.A."/>
            <person name="Salamov A.A."/>
            <person name="Grigoriev I.V."/>
            <person name="Spatafora J.W."/>
            <person name="Berbee M.L."/>
        </authorList>
    </citation>
    <scope>NUCLEOTIDE SEQUENCE [LARGE SCALE GENOMIC DNA]</scope>
    <source>
        <strain evidence="3 4">NRRL 28638</strain>
    </source>
</reference>
<dbReference type="SUPFAM" id="SSF101233">
    <property type="entry name" value="PWI domain"/>
    <property type="match status" value="1"/>
</dbReference>
<organism evidence="3 4">
    <name type="scientific">Conidiobolus coronatus (strain ATCC 28846 / CBS 209.66 / NRRL 28638)</name>
    <name type="common">Delacroixia coronata</name>
    <dbReference type="NCBI Taxonomy" id="796925"/>
    <lineage>
        <taxon>Eukaryota</taxon>
        <taxon>Fungi</taxon>
        <taxon>Fungi incertae sedis</taxon>
        <taxon>Zoopagomycota</taxon>
        <taxon>Entomophthoromycotina</taxon>
        <taxon>Entomophthoromycetes</taxon>
        <taxon>Entomophthorales</taxon>
        <taxon>Ancylistaceae</taxon>
        <taxon>Conidiobolus</taxon>
    </lineage>
</organism>
<dbReference type="InterPro" id="IPR036483">
    <property type="entry name" value="PWI_dom_sf"/>
</dbReference>
<gene>
    <name evidence="3" type="ORF">CONCODRAFT_74875</name>
</gene>
<dbReference type="Pfam" id="PF01480">
    <property type="entry name" value="PWI"/>
    <property type="match status" value="1"/>
</dbReference>
<accession>A0A137PHH8</accession>
<keyword evidence="1" id="KW-0507">mRNA processing</keyword>
<dbReference type="SMART" id="SM00311">
    <property type="entry name" value="PWI"/>
    <property type="match status" value="1"/>
</dbReference>
<dbReference type="GO" id="GO:0005681">
    <property type="term" value="C:spliceosomal complex"/>
    <property type="evidence" value="ECO:0007669"/>
    <property type="project" value="TreeGrafter"/>
</dbReference>
<evidence type="ECO:0000313" key="3">
    <source>
        <dbReference type="EMBL" id="KXN74464.1"/>
    </source>
</evidence>
<dbReference type="GO" id="GO:0048024">
    <property type="term" value="P:regulation of mRNA splicing, via spliceosome"/>
    <property type="evidence" value="ECO:0007669"/>
    <property type="project" value="TreeGrafter"/>
</dbReference>
<dbReference type="PANTHER" id="PTHR23148">
    <property type="entry name" value="SERINE/ARGININE REGULATED NUCLEAR MATRIX PROTEIN"/>
    <property type="match status" value="1"/>
</dbReference>
<sequence>MGEAGFFRGTSTEQDSRFSDKQKKLLKSINFPAEFTKKVNFNNVNLTVIKPWIAKRITELMGVEDEVMIEYAFGLLETDDVDPRKMQIDLTGFLESNASIFMKELWNHLLSAQESIGGIPKLFLEQKKLEIAQKLVISSICKLTRN</sequence>
<dbReference type="PANTHER" id="PTHR23148:SF0">
    <property type="entry name" value="SERINE_ARGININE REPETITIVE MATRIX PROTEIN 1"/>
    <property type="match status" value="1"/>
</dbReference>
<evidence type="ECO:0000256" key="1">
    <source>
        <dbReference type="ARBA" id="ARBA00022664"/>
    </source>
</evidence>
<dbReference type="EMBL" id="KQ964423">
    <property type="protein sequence ID" value="KXN74464.1"/>
    <property type="molecule type" value="Genomic_DNA"/>
</dbReference>
<dbReference type="GO" id="GO:0003723">
    <property type="term" value="F:RNA binding"/>
    <property type="evidence" value="ECO:0007669"/>
    <property type="project" value="TreeGrafter"/>
</dbReference>
<keyword evidence="4" id="KW-1185">Reference proteome</keyword>
<feature type="domain" description="PWI" evidence="2">
    <location>
        <begin position="28"/>
        <end position="126"/>
    </location>
</feature>
<dbReference type="PROSITE" id="PS51025">
    <property type="entry name" value="PWI"/>
    <property type="match status" value="1"/>
</dbReference>
<name>A0A137PHH8_CONC2</name>
<dbReference type="InterPro" id="IPR002483">
    <property type="entry name" value="PWI_dom"/>
</dbReference>
<dbReference type="InterPro" id="IPR052225">
    <property type="entry name" value="Ser/Arg_repetitive_matrix"/>
</dbReference>
<dbReference type="Gene3D" id="1.20.1390.10">
    <property type="entry name" value="PWI domain"/>
    <property type="match status" value="1"/>
</dbReference>
<proteinExistence type="predicted"/>
<evidence type="ECO:0000259" key="2">
    <source>
        <dbReference type="PROSITE" id="PS51025"/>
    </source>
</evidence>
<dbReference type="OMA" id="WISNRIT"/>
<dbReference type="GO" id="GO:0006397">
    <property type="term" value="P:mRNA processing"/>
    <property type="evidence" value="ECO:0007669"/>
    <property type="project" value="UniProtKB-KW"/>
</dbReference>
<dbReference type="AlphaFoldDB" id="A0A137PHH8"/>